<sequence length="356" mass="38646">MLTLLSVRVMSASGTWRILKGATNLSLKSHLFSKLISCRMCSASLSQNRQFSSSKGDDGQTSPSGSENEDLVIVEKVQMQHLITTIGINRPEKRNCVNHATALKLEEAIKNFEDDPTSAAAVLYGKGGNFCAGYDLDEVSHAAEAGSIDFLASDNFNPSNRKGLGPMGPSRRFFKKPVIAAISGYAVAGGLELALMCDIRIVEDTAVLGVFCRRFGVPLIDGGTVRLPHLIGLSRAMDLILTGRPVKAKEAFEIGLCNSIVACGTSLGQGIQYANQLSKFPQECLNKDRMSAYNAVYAANNFEDAVKYEMENGLEVFQSESIRGATKFVEDDMGKHGSFNMNNLPPKEWNSKKSKL</sequence>
<evidence type="ECO:0000313" key="5">
    <source>
        <dbReference type="Proteomes" id="UP001642540"/>
    </source>
</evidence>
<keyword evidence="5" id="KW-1185">Reference proteome</keyword>
<dbReference type="CDD" id="cd06558">
    <property type="entry name" value="crotonase-like"/>
    <property type="match status" value="1"/>
</dbReference>
<evidence type="ECO:0000256" key="1">
    <source>
        <dbReference type="ARBA" id="ARBA00005254"/>
    </source>
</evidence>
<dbReference type="PANTHER" id="PTHR43802:SF1">
    <property type="entry name" value="IP11341P-RELATED"/>
    <property type="match status" value="1"/>
</dbReference>
<organism evidence="4 5">
    <name type="scientific">Orchesella dallaii</name>
    <dbReference type="NCBI Taxonomy" id="48710"/>
    <lineage>
        <taxon>Eukaryota</taxon>
        <taxon>Metazoa</taxon>
        <taxon>Ecdysozoa</taxon>
        <taxon>Arthropoda</taxon>
        <taxon>Hexapoda</taxon>
        <taxon>Collembola</taxon>
        <taxon>Entomobryomorpha</taxon>
        <taxon>Entomobryoidea</taxon>
        <taxon>Orchesellidae</taxon>
        <taxon>Orchesellinae</taxon>
        <taxon>Orchesella</taxon>
    </lineage>
</organism>
<dbReference type="InterPro" id="IPR029045">
    <property type="entry name" value="ClpP/crotonase-like_dom_sf"/>
</dbReference>
<dbReference type="SUPFAM" id="SSF52096">
    <property type="entry name" value="ClpP/crotonase"/>
    <property type="match status" value="1"/>
</dbReference>
<dbReference type="EMBL" id="CAXLJM020000046">
    <property type="protein sequence ID" value="CAL8111816.1"/>
    <property type="molecule type" value="Genomic_DNA"/>
</dbReference>
<feature type="region of interest" description="Disordered" evidence="3">
    <location>
        <begin position="49"/>
        <end position="69"/>
    </location>
</feature>
<dbReference type="PANTHER" id="PTHR43802">
    <property type="entry name" value="ENOYL-COA HYDRATASE"/>
    <property type="match status" value="1"/>
</dbReference>
<comment type="similarity">
    <text evidence="1 2">Belongs to the enoyl-CoA hydratase/isomerase family.</text>
</comment>
<dbReference type="InterPro" id="IPR001753">
    <property type="entry name" value="Enoyl-CoA_hydra/iso"/>
</dbReference>
<dbReference type="Pfam" id="PF00378">
    <property type="entry name" value="ECH_1"/>
    <property type="match status" value="1"/>
</dbReference>
<evidence type="ECO:0008006" key="6">
    <source>
        <dbReference type="Google" id="ProtNLM"/>
    </source>
</evidence>
<dbReference type="Proteomes" id="UP001642540">
    <property type="component" value="Unassembled WGS sequence"/>
</dbReference>
<feature type="compositionally biased region" description="Polar residues" evidence="3">
    <location>
        <begin position="49"/>
        <end position="66"/>
    </location>
</feature>
<gene>
    <name evidence="4" type="ORF">ODALV1_LOCUS15370</name>
</gene>
<protein>
    <recommendedName>
        <fullName evidence="6">Enoyl-CoA hydratase</fullName>
    </recommendedName>
</protein>
<dbReference type="Gene3D" id="3.90.226.10">
    <property type="entry name" value="2-enoyl-CoA Hydratase, Chain A, domain 1"/>
    <property type="match status" value="1"/>
</dbReference>
<evidence type="ECO:0000313" key="4">
    <source>
        <dbReference type="EMBL" id="CAL8111816.1"/>
    </source>
</evidence>
<dbReference type="Gene3D" id="1.10.287.2460">
    <property type="match status" value="1"/>
</dbReference>
<evidence type="ECO:0000256" key="2">
    <source>
        <dbReference type="RuleBase" id="RU003707"/>
    </source>
</evidence>
<proteinExistence type="inferred from homology"/>
<name>A0ABP1QV20_9HEXA</name>
<accession>A0ABP1QV20</accession>
<evidence type="ECO:0000256" key="3">
    <source>
        <dbReference type="SAM" id="MobiDB-lite"/>
    </source>
</evidence>
<comment type="caution">
    <text evidence="4">The sequence shown here is derived from an EMBL/GenBank/DDBJ whole genome shotgun (WGS) entry which is preliminary data.</text>
</comment>
<feature type="region of interest" description="Disordered" evidence="3">
    <location>
        <begin position="337"/>
        <end position="356"/>
    </location>
</feature>
<reference evidence="4 5" key="1">
    <citation type="submission" date="2024-08" db="EMBL/GenBank/DDBJ databases">
        <authorList>
            <person name="Cucini C."/>
            <person name="Frati F."/>
        </authorList>
    </citation>
    <scope>NUCLEOTIDE SEQUENCE [LARGE SCALE GENOMIC DNA]</scope>
</reference>
<dbReference type="PROSITE" id="PS00166">
    <property type="entry name" value="ENOYL_COA_HYDRATASE"/>
    <property type="match status" value="1"/>
</dbReference>
<dbReference type="InterPro" id="IPR018376">
    <property type="entry name" value="Enoyl-CoA_hyd/isom_CS"/>
</dbReference>
<dbReference type="NCBIfam" id="NF006108">
    <property type="entry name" value="PRK08259.1"/>
    <property type="match status" value="1"/>
</dbReference>